<dbReference type="PROSITE" id="PS00211">
    <property type="entry name" value="ABC_TRANSPORTER_1"/>
    <property type="match status" value="1"/>
</dbReference>
<dbReference type="Pfam" id="PF00005">
    <property type="entry name" value="ABC_tran"/>
    <property type="match status" value="1"/>
</dbReference>
<organism evidence="6 7">
    <name type="scientific">Paucihalobacter ruber</name>
    <dbReference type="NCBI Taxonomy" id="2567861"/>
    <lineage>
        <taxon>Bacteria</taxon>
        <taxon>Pseudomonadati</taxon>
        <taxon>Bacteroidota</taxon>
        <taxon>Flavobacteriia</taxon>
        <taxon>Flavobacteriales</taxon>
        <taxon>Flavobacteriaceae</taxon>
        <taxon>Paucihalobacter</taxon>
    </lineage>
</organism>
<dbReference type="InterPro" id="IPR003439">
    <property type="entry name" value="ABC_transporter-like_ATP-bd"/>
</dbReference>
<protein>
    <submittedName>
        <fullName evidence="6">ABC transporter ATP-binding protein</fullName>
    </submittedName>
</protein>
<dbReference type="GO" id="GO:0005524">
    <property type="term" value="F:ATP binding"/>
    <property type="evidence" value="ECO:0007669"/>
    <property type="project" value="UniProtKB-KW"/>
</dbReference>
<dbReference type="PANTHER" id="PTHR46743">
    <property type="entry name" value="TEICHOIC ACIDS EXPORT ATP-BINDING PROTEIN TAGH"/>
    <property type="match status" value="1"/>
</dbReference>
<dbReference type="AlphaFoldDB" id="A0A506PQA0"/>
<evidence type="ECO:0000313" key="7">
    <source>
        <dbReference type="Proteomes" id="UP000317332"/>
    </source>
</evidence>
<dbReference type="InterPro" id="IPR029439">
    <property type="entry name" value="Wzt_C"/>
</dbReference>
<sequence>MAGEVLVKVEGVSKKFCKDLKTSLWYGVKDMFMGIKGHDTDGELRPKEFWAVKDINFELRRGECLGLIGHNGAGKSTLLKILNGLINPDAGTVTMRGRVGALIELGAGFNPILTGRENIYNNGAVLGFTRKEIDAKVEAIIDFSEIREFIDMPVQNYSSGMKVRLGFAVAAQMEPDVLIIDEVLAVGDLGFVLKCFRTIDVLLKNTAVIFVSHNMPMISRVCDQVILLENGEEAYHGGDVSKGIDDYYKKFVNNHANIVYDAGVLELEKIQIVDANKSPTDSINWGETLSIEICLGIKKNIDIPIFKLVIFDKEQRPVAVLKKNETNSHLKISNHKLHFRITHERNQLTKGIYTLSLVVFKANSIEALLRVNQVLQFQVTHEEDHYQSFLLDAHYKPI</sequence>
<name>A0A506PQA0_9FLAO</name>
<keyword evidence="3" id="KW-0547">Nucleotide-binding</keyword>
<dbReference type="Pfam" id="PF14524">
    <property type="entry name" value="Wzt_C"/>
    <property type="match status" value="1"/>
</dbReference>
<proteinExistence type="inferred from homology"/>
<evidence type="ECO:0000313" key="6">
    <source>
        <dbReference type="EMBL" id="TPV35759.1"/>
    </source>
</evidence>
<feature type="domain" description="ABC transporter" evidence="5">
    <location>
        <begin position="35"/>
        <end position="255"/>
    </location>
</feature>
<dbReference type="Proteomes" id="UP000317332">
    <property type="component" value="Unassembled WGS sequence"/>
</dbReference>
<dbReference type="CDD" id="cd10147">
    <property type="entry name" value="Wzt_C-like"/>
    <property type="match status" value="1"/>
</dbReference>
<dbReference type="GO" id="GO:0016020">
    <property type="term" value="C:membrane"/>
    <property type="evidence" value="ECO:0007669"/>
    <property type="project" value="InterPro"/>
</dbReference>
<dbReference type="GO" id="GO:0140359">
    <property type="term" value="F:ABC-type transporter activity"/>
    <property type="evidence" value="ECO:0007669"/>
    <property type="project" value="InterPro"/>
</dbReference>
<dbReference type="OrthoDB" id="9801987at2"/>
<reference evidence="6 7" key="1">
    <citation type="submission" date="2019-06" db="EMBL/GenBank/DDBJ databases">
        <title>Flavobacteriaceae Paucihalobacterium erythroidium CWB-1, complete genome.</title>
        <authorList>
            <person name="Wu S."/>
        </authorList>
    </citation>
    <scope>NUCLEOTIDE SEQUENCE [LARGE SCALE GENOMIC DNA]</scope>
    <source>
        <strain evidence="6 7">CWB-1</strain>
    </source>
</reference>
<dbReference type="InterPro" id="IPR015860">
    <property type="entry name" value="ABC_transpr_TagH-like"/>
</dbReference>
<dbReference type="InterPro" id="IPR050683">
    <property type="entry name" value="Bact_Polysacc_Export_ATP-bd"/>
</dbReference>
<comment type="similarity">
    <text evidence="1">Belongs to the ABC transporter superfamily.</text>
</comment>
<dbReference type="RefSeq" id="WP_140988768.1">
    <property type="nucleotide sequence ID" value="NZ_VHIQ01000001.1"/>
</dbReference>
<evidence type="ECO:0000256" key="4">
    <source>
        <dbReference type="ARBA" id="ARBA00022840"/>
    </source>
</evidence>
<dbReference type="InterPro" id="IPR003593">
    <property type="entry name" value="AAA+_ATPase"/>
</dbReference>
<dbReference type="PANTHER" id="PTHR46743:SF2">
    <property type="entry name" value="TEICHOIC ACIDS EXPORT ATP-BINDING PROTEIN TAGH"/>
    <property type="match status" value="1"/>
</dbReference>
<dbReference type="EMBL" id="VHIQ01000001">
    <property type="protein sequence ID" value="TPV35759.1"/>
    <property type="molecule type" value="Genomic_DNA"/>
</dbReference>
<evidence type="ECO:0000256" key="3">
    <source>
        <dbReference type="ARBA" id="ARBA00022741"/>
    </source>
</evidence>
<evidence type="ECO:0000256" key="1">
    <source>
        <dbReference type="ARBA" id="ARBA00005417"/>
    </source>
</evidence>
<keyword evidence="7" id="KW-1185">Reference proteome</keyword>
<dbReference type="CDD" id="cd03220">
    <property type="entry name" value="ABC_KpsT_Wzt"/>
    <property type="match status" value="1"/>
</dbReference>
<dbReference type="InterPro" id="IPR027417">
    <property type="entry name" value="P-loop_NTPase"/>
</dbReference>
<accession>A0A506PQA0</accession>
<gene>
    <name evidence="6" type="ORF">FJ651_02255</name>
</gene>
<evidence type="ECO:0000259" key="5">
    <source>
        <dbReference type="PROSITE" id="PS50893"/>
    </source>
</evidence>
<dbReference type="GO" id="GO:0016887">
    <property type="term" value="F:ATP hydrolysis activity"/>
    <property type="evidence" value="ECO:0007669"/>
    <property type="project" value="InterPro"/>
</dbReference>
<dbReference type="InterPro" id="IPR017871">
    <property type="entry name" value="ABC_transporter-like_CS"/>
</dbReference>
<dbReference type="SUPFAM" id="SSF52540">
    <property type="entry name" value="P-loop containing nucleoside triphosphate hydrolases"/>
    <property type="match status" value="1"/>
</dbReference>
<dbReference type="PROSITE" id="PS50893">
    <property type="entry name" value="ABC_TRANSPORTER_2"/>
    <property type="match status" value="1"/>
</dbReference>
<keyword evidence="4 6" id="KW-0067">ATP-binding</keyword>
<dbReference type="Gene3D" id="3.40.50.300">
    <property type="entry name" value="P-loop containing nucleotide triphosphate hydrolases"/>
    <property type="match status" value="1"/>
</dbReference>
<dbReference type="Gene3D" id="2.70.50.60">
    <property type="entry name" value="abc- transporter (atp binding component) like domain"/>
    <property type="match status" value="1"/>
</dbReference>
<comment type="caution">
    <text evidence="6">The sequence shown here is derived from an EMBL/GenBank/DDBJ whole genome shotgun (WGS) entry which is preliminary data.</text>
</comment>
<keyword evidence="2" id="KW-0813">Transport</keyword>
<dbReference type="SMART" id="SM00382">
    <property type="entry name" value="AAA"/>
    <property type="match status" value="1"/>
</dbReference>
<evidence type="ECO:0000256" key="2">
    <source>
        <dbReference type="ARBA" id="ARBA00022448"/>
    </source>
</evidence>